<evidence type="ECO:0000313" key="7">
    <source>
        <dbReference type="EMBL" id="MQM22659.1"/>
    </source>
</evidence>
<dbReference type="PANTHER" id="PTHR19338:SF73">
    <property type="entry name" value="DISEASE RESISTANCE PROTEIN RGA2-LIKE"/>
    <property type="match status" value="1"/>
</dbReference>
<keyword evidence="4" id="KW-0547">Nucleotide-binding</keyword>
<organism evidence="7 8">
    <name type="scientific">Colocasia esculenta</name>
    <name type="common">Wild taro</name>
    <name type="synonym">Arum esculentum</name>
    <dbReference type="NCBI Taxonomy" id="4460"/>
    <lineage>
        <taxon>Eukaryota</taxon>
        <taxon>Viridiplantae</taxon>
        <taxon>Streptophyta</taxon>
        <taxon>Embryophyta</taxon>
        <taxon>Tracheophyta</taxon>
        <taxon>Spermatophyta</taxon>
        <taxon>Magnoliopsida</taxon>
        <taxon>Liliopsida</taxon>
        <taxon>Araceae</taxon>
        <taxon>Aroideae</taxon>
        <taxon>Colocasieae</taxon>
        <taxon>Colocasia</taxon>
    </lineage>
</organism>
<evidence type="ECO:0000256" key="1">
    <source>
        <dbReference type="ARBA" id="ARBA00008894"/>
    </source>
</evidence>
<protein>
    <recommendedName>
        <fullName evidence="6">Disease resistance N-terminal domain-containing protein</fullName>
    </recommendedName>
</protein>
<feature type="non-terminal residue" evidence="7">
    <location>
        <position position="1"/>
    </location>
</feature>
<reference evidence="7" key="1">
    <citation type="submission" date="2017-07" db="EMBL/GenBank/DDBJ databases">
        <title>Taro Niue Genome Assembly and Annotation.</title>
        <authorList>
            <person name="Atibalentja N."/>
            <person name="Keating K."/>
            <person name="Fields C.J."/>
        </authorList>
    </citation>
    <scope>NUCLEOTIDE SEQUENCE</scope>
    <source>
        <strain evidence="7">Niue_2</strain>
        <tissue evidence="7">Leaf</tissue>
    </source>
</reference>
<keyword evidence="2" id="KW-0433">Leucine-rich repeat</keyword>
<dbReference type="InterPro" id="IPR041118">
    <property type="entry name" value="Rx_N"/>
</dbReference>
<dbReference type="InterPro" id="IPR038005">
    <property type="entry name" value="RX-like_CC"/>
</dbReference>
<evidence type="ECO:0000256" key="4">
    <source>
        <dbReference type="ARBA" id="ARBA00022741"/>
    </source>
</evidence>
<comment type="caution">
    <text evidence="7">The sequence shown here is derived from an EMBL/GenBank/DDBJ whole genome shotgun (WGS) entry which is preliminary data.</text>
</comment>
<dbReference type="GO" id="GO:0000166">
    <property type="term" value="F:nucleotide binding"/>
    <property type="evidence" value="ECO:0007669"/>
    <property type="project" value="UniProtKB-KW"/>
</dbReference>
<sequence length="157" mass="16988">LAGAAVGAVVSSFVRPLADEAARLAKEEIALLWRVNEEIKRLSETLTSIRSVLACAEQREPTDERVGTWLARLRDVAIDTDDVLDEFATEAAIRRPSGSMQPLAAGRGGSRRRGCLSSCFPCVHTVTFQLEIGYRIKDIREKLGANPSMATTGSSVS</sequence>
<keyword evidence="8" id="KW-1185">Reference proteome</keyword>
<dbReference type="PANTHER" id="PTHR19338">
    <property type="entry name" value="TRANSLOCASE OF INNER MITOCHONDRIAL MEMBRANE 13 HOMOLOG"/>
    <property type="match status" value="1"/>
</dbReference>
<dbReference type="EMBL" id="NMUH01013547">
    <property type="protein sequence ID" value="MQM22659.1"/>
    <property type="molecule type" value="Genomic_DNA"/>
</dbReference>
<name>A0A843XS46_COLES</name>
<dbReference type="Gene3D" id="1.20.5.4130">
    <property type="match status" value="1"/>
</dbReference>
<dbReference type="CDD" id="cd14798">
    <property type="entry name" value="RX-CC_like"/>
    <property type="match status" value="1"/>
</dbReference>
<dbReference type="GO" id="GO:0006952">
    <property type="term" value="P:defense response"/>
    <property type="evidence" value="ECO:0007669"/>
    <property type="project" value="UniProtKB-KW"/>
</dbReference>
<dbReference type="Pfam" id="PF18052">
    <property type="entry name" value="Rx_N"/>
    <property type="match status" value="1"/>
</dbReference>
<evidence type="ECO:0000256" key="5">
    <source>
        <dbReference type="ARBA" id="ARBA00022821"/>
    </source>
</evidence>
<dbReference type="OrthoDB" id="693804at2759"/>
<evidence type="ECO:0000256" key="2">
    <source>
        <dbReference type="ARBA" id="ARBA00022614"/>
    </source>
</evidence>
<accession>A0A843XS46</accession>
<dbReference type="AlphaFoldDB" id="A0A843XS46"/>
<evidence type="ECO:0000259" key="6">
    <source>
        <dbReference type="Pfam" id="PF18052"/>
    </source>
</evidence>
<comment type="similarity">
    <text evidence="1">Belongs to the disease resistance NB-LRR family.</text>
</comment>
<gene>
    <name evidence="7" type="ORF">Taro_055715</name>
</gene>
<feature type="domain" description="Disease resistance N-terminal" evidence="6">
    <location>
        <begin position="13"/>
        <end position="98"/>
    </location>
</feature>
<keyword evidence="3" id="KW-0677">Repeat</keyword>
<dbReference type="Proteomes" id="UP000652761">
    <property type="component" value="Unassembled WGS sequence"/>
</dbReference>
<keyword evidence="5" id="KW-0611">Plant defense</keyword>
<evidence type="ECO:0000313" key="8">
    <source>
        <dbReference type="Proteomes" id="UP000652761"/>
    </source>
</evidence>
<proteinExistence type="inferred from homology"/>
<evidence type="ECO:0000256" key="3">
    <source>
        <dbReference type="ARBA" id="ARBA00022737"/>
    </source>
</evidence>